<accession>A0A835E5D0</accession>
<dbReference type="InterPro" id="IPR002156">
    <property type="entry name" value="RNaseH_domain"/>
</dbReference>
<dbReference type="Pfam" id="PF13456">
    <property type="entry name" value="RVT_3"/>
    <property type="match status" value="1"/>
</dbReference>
<name>A0A835E5D0_9POAL</name>
<dbReference type="EMBL" id="JACEFO010002300">
    <property type="protein sequence ID" value="KAF8667264.1"/>
    <property type="molecule type" value="Genomic_DNA"/>
</dbReference>
<gene>
    <name evidence="2" type="ORF">HU200_052933</name>
</gene>
<dbReference type="Proteomes" id="UP000636709">
    <property type="component" value="Unassembled WGS sequence"/>
</dbReference>
<sequence>MESGEAAIGVMIRDDEGQPLLMACRKLYHCRDAEEAEAPACLEGVRMGARWQDKDFFSWNEIAPRL</sequence>
<dbReference type="GO" id="GO:0003676">
    <property type="term" value="F:nucleic acid binding"/>
    <property type="evidence" value="ECO:0007669"/>
    <property type="project" value="InterPro"/>
</dbReference>
<proteinExistence type="predicted"/>
<dbReference type="OrthoDB" id="690769at2759"/>
<evidence type="ECO:0000313" key="2">
    <source>
        <dbReference type="EMBL" id="KAF8667264.1"/>
    </source>
</evidence>
<evidence type="ECO:0000313" key="3">
    <source>
        <dbReference type="Proteomes" id="UP000636709"/>
    </source>
</evidence>
<keyword evidence="3" id="KW-1185">Reference proteome</keyword>
<organism evidence="2 3">
    <name type="scientific">Digitaria exilis</name>
    <dbReference type="NCBI Taxonomy" id="1010633"/>
    <lineage>
        <taxon>Eukaryota</taxon>
        <taxon>Viridiplantae</taxon>
        <taxon>Streptophyta</taxon>
        <taxon>Embryophyta</taxon>
        <taxon>Tracheophyta</taxon>
        <taxon>Spermatophyta</taxon>
        <taxon>Magnoliopsida</taxon>
        <taxon>Liliopsida</taxon>
        <taxon>Poales</taxon>
        <taxon>Poaceae</taxon>
        <taxon>PACMAD clade</taxon>
        <taxon>Panicoideae</taxon>
        <taxon>Panicodae</taxon>
        <taxon>Paniceae</taxon>
        <taxon>Anthephorinae</taxon>
        <taxon>Digitaria</taxon>
    </lineage>
</organism>
<dbReference type="AlphaFoldDB" id="A0A835E5D0"/>
<feature type="domain" description="RNase H type-1" evidence="1">
    <location>
        <begin position="2"/>
        <end position="46"/>
    </location>
</feature>
<comment type="caution">
    <text evidence="2">The sequence shown here is derived from an EMBL/GenBank/DDBJ whole genome shotgun (WGS) entry which is preliminary data.</text>
</comment>
<protein>
    <recommendedName>
        <fullName evidence="1">RNase H type-1 domain-containing protein</fullName>
    </recommendedName>
</protein>
<evidence type="ECO:0000259" key="1">
    <source>
        <dbReference type="Pfam" id="PF13456"/>
    </source>
</evidence>
<reference evidence="2" key="1">
    <citation type="submission" date="2020-07" db="EMBL/GenBank/DDBJ databases">
        <title>Genome sequence and genetic diversity analysis of an under-domesticated orphan crop, white fonio (Digitaria exilis).</title>
        <authorList>
            <person name="Bennetzen J.L."/>
            <person name="Chen S."/>
            <person name="Ma X."/>
            <person name="Wang X."/>
            <person name="Yssel A.E.J."/>
            <person name="Chaluvadi S.R."/>
            <person name="Johnson M."/>
            <person name="Gangashetty P."/>
            <person name="Hamidou F."/>
            <person name="Sanogo M.D."/>
            <person name="Zwaenepoel A."/>
            <person name="Wallace J."/>
            <person name="Van De Peer Y."/>
            <person name="Van Deynze A."/>
        </authorList>
    </citation>
    <scope>NUCLEOTIDE SEQUENCE</scope>
    <source>
        <tissue evidence="2">Leaves</tissue>
    </source>
</reference>
<dbReference type="GO" id="GO:0004523">
    <property type="term" value="F:RNA-DNA hybrid ribonuclease activity"/>
    <property type="evidence" value="ECO:0007669"/>
    <property type="project" value="InterPro"/>
</dbReference>